<feature type="region of interest" description="Disordered" evidence="1">
    <location>
        <begin position="76"/>
        <end position="106"/>
    </location>
</feature>
<comment type="caution">
    <text evidence="2">The sequence shown here is derived from an EMBL/GenBank/DDBJ whole genome shotgun (WGS) entry which is preliminary data.</text>
</comment>
<name>A0A8J2SWG5_9STRA</name>
<gene>
    <name evidence="2" type="ORF">PECAL_4P19210</name>
</gene>
<evidence type="ECO:0000313" key="3">
    <source>
        <dbReference type="Proteomes" id="UP000789595"/>
    </source>
</evidence>
<accession>A0A8J2SWG5</accession>
<feature type="region of interest" description="Disordered" evidence="1">
    <location>
        <begin position="1"/>
        <end position="23"/>
    </location>
</feature>
<evidence type="ECO:0000256" key="1">
    <source>
        <dbReference type="SAM" id="MobiDB-lite"/>
    </source>
</evidence>
<protein>
    <submittedName>
        <fullName evidence="2">Uncharacterized protein</fullName>
    </submittedName>
</protein>
<organism evidence="2 3">
    <name type="scientific">Pelagomonas calceolata</name>
    <dbReference type="NCBI Taxonomy" id="35677"/>
    <lineage>
        <taxon>Eukaryota</taxon>
        <taxon>Sar</taxon>
        <taxon>Stramenopiles</taxon>
        <taxon>Ochrophyta</taxon>
        <taxon>Pelagophyceae</taxon>
        <taxon>Pelagomonadales</taxon>
        <taxon>Pelagomonadaceae</taxon>
        <taxon>Pelagomonas</taxon>
    </lineage>
</organism>
<keyword evidence="3" id="KW-1185">Reference proteome</keyword>
<feature type="compositionally biased region" description="Low complexity" evidence="1">
    <location>
        <begin position="1"/>
        <end position="13"/>
    </location>
</feature>
<evidence type="ECO:0000313" key="2">
    <source>
        <dbReference type="EMBL" id="CAH0374624.1"/>
    </source>
</evidence>
<dbReference type="AlphaFoldDB" id="A0A8J2SWG5"/>
<reference evidence="2" key="1">
    <citation type="submission" date="2021-11" db="EMBL/GenBank/DDBJ databases">
        <authorList>
            <consortium name="Genoscope - CEA"/>
            <person name="William W."/>
        </authorList>
    </citation>
    <scope>NUCLEOTIDE SEQUENCE</scope>
</reference>
<dbReference type="Proteomes" id="UP000789595">
    <property type="component" value="Unassembled WGS sequence"/>
</dbReference>
<proteinExistence type="predicted"/>
<sequence>MLALAARACPAFAHSQRQPRDQRNRMKLLAALLFGAASALQPAQVKPAAVDRRAAMKFTFPAAVAAALAPAAALAAKPPQLQSMQPPRRAKTGQIKTGNAGSIMKK</sequence>
<dbReference type="EMBL" id="CAKKNE010000004">
    <property type="protein sequence ID" value="CAH0374624.1"/>
    <property type="molecule type" value="Genomic_DNA"/>
</dbReference>